<evidence type="ECO:0000256" key="3">
    <source>
        <dbReference type="ARBA" id="ARBA00022833"/>
    </source>
</evidence>
<reference evidence="11" key="1">
    <citation type="submission" date="2021-02" db="EMBL/GenBank/DDBJ databases">
        <authorList>
            <person name="Nowell W R."/>
        </authorList>
    </citation>
    <scope>NUCLEOTIDE SEQUENCE</scope>
</reference>
<evidence type="ECO:0000256" key="1">
    <source>
        <dbReference type="ARBA" id="ARBA00022723"/>
    </source>
</evidence>
<dbReference type="PROSITE" id="PS51030">
    <property type="entry name" value="NUCLEAR_REC_DBD_2"/>
    <property type="match status" value="1"/>
</dbReference>
<dbReference type="Gene3D" id="1.10.565.10">
    <property type="entry name" value="Retinoid X Receptor"/>
    <property type="match status" value="1"/>
</dbReference>
<dbReference type="PANTHER" id="PTHR24082:SF283">
    <property type="entry name" value="NUCLEAR HORMONE RECEPTOR HR96"/>
    <property type="match status" value="1"/>
</dbReference>
<evidence type="ECO:0000313" key="11">
    <source>
        <dbReference type="EMBL" id="CAF1062697.1"/>
    </source>
</evidence>
<feature type="non-terminal residue" evidence="11">
    <location>
        <position position="1"/>
    </location>
</feature>
<dbReference type="InterPro" id="IPR035500">
    <property type="entry name" value="NHR-like_dom_sf"/>
</dbReference>
<dbReference type="GO" id="GO:0000122">
    <property type="term" value="P:negative regulation of transcription by RNA polymerase II"/>
    <property type="evidence" value="ECO:0007669"/>
    <property type="project" value="TreeGrafter"/>
</dbReference>
<dbReference type="SUPFAM" id="SSF57716">
    <property type="entry name" value="Glucocorticoid receptor-like (DNA-binding domain)"/>
    <property type="match status" value="1"/>
</dbReference>
<feature type="coiled-coil region" evidence="9">
    <location>
        <begin position="143"/>
        <end position="170"/>
    </location>
</feature>
<accession>A0A814LBC5</accession>
<keyword evidence="8" id="KW-0539">Nucleus</keyword>
<evidence type="ECO:0000256" key="4">
    <source>
        <dbReference type="ARBA" id="ARBA00023015"/>
    </source>
</evidence>
<dbReference type="Proteomes" id="UP000663854">
    <property type="component" value="Unassembled WGS sequence"/>
</dbReference>
<dbReference type="GO" id="GO:0045944">
    <property type="term" value="P:positive regulation of transcription by RNA polymerase II"/>
    <property type="evidence" value="ECO:0007669"/>
    <property type="project" value="TreeGrafter"/>
</dbReference>
<gene>
    <name evidence="11" type="ORF">PYM288_LOCUS17735</name>
</gene>
<keyword evidence="9" id="KW-0175">Coiled coil</keyword>
<keyword evidence="3" id="KW-0862">Zinc</keyword>
<dbReference type="PANTHER" id="PTHR24082">
    <property type="entry name" value="NUCLEAR HORMONE RECEPTOR"/>
    <property type="match status" value="1"/>
</dbReference>
<dbReference type="InterPro" id="IPR013088">
    <property type="entry name" value="Znf_NHR/GATA"/>
</dbReference>
<name>A0A814LBC5_9BILA</name>
<evidence type="ECO:0000259" key="10">
    <source>
        <dbReference type="PROSITE" id="PS51030"/>
    </source>
</evidence>
<comment type="caution">
    <text evidence="11">The sequence shown here is derived from an EMBL/GenBank/DDBJ whole genome shotgun (WGS) entry which is preliminary data.</text>
</comment>
<dbReference type="InterPro" id="IPR001628">
    <property type="entry name" value="Znf_hrmn_rcpt"/>
</dbReference>
<keyword evidence="5" id="KW-0238">DNA-binding</keyword>
<dbReference type="GO" id="GO:0008270">
    <property type="term" value="F:zinc ion binding"/>
    <property type="evidence" value="ECO:0007669"/>
    <property type="project" value="UniProtKB-KW"/>
</dbReference>
<evidence type="ECO:0000256" key="7">
    <source>
        <dbReference type="ARBA" id="ARBA00023170"/>
    </source>
</evidence>
<keyword evidence="4" id="KW-0805">Transcription regulation</keyword>
<feature type="domain" description="Nuclear receptor" evidence="10">
    <location>
        <begin position="75"/>
        <end position="150"/>
    </location>
</feature>
<evidence type="ECO:0000313" key="12">
    <source>
        <dbReference type="Proteomes" id="UP000663854"/>
    </source>
</evidence>
<dbReference type="GO" id="GO:0030154">
    <property type="term" value="P:cell differentiation"/>
    <property type="evidence" value="ECO:0007669"/>
    <property type="project" value="TreeGrafter"/>
</dbReference>
<dbReference type="SMART" id="SM00399">
    <property type="entry name" value="ZnF_C4"/>
    <property type="match status" value="1"/>
</dbReference>
<keyword evidence="2" id="KW-0863">Zinc-finger</keyword>
<dbReference type="PRINTS" id="PR00047">
    <property type="entry name" value="STROIDFINGER"/>
</dbReference>
<evidence type="ECO:0000256" key="2">
    <source>
        <dbReference type="ARBA" id="ARBA00022771"/>
    </source>
</evidence>
<dbReference type="GO" id="GO:0004879">
    <property type="term" value="F:nuclear receptor activity"/>
    <property type="evidence" value="ECO:0007669"/>
    <property type="project" value="TreeGrafter"/>
</dbReference>
<dbReference type="Pfam" id="PF00105">
    <property type="entry name" value="zf-C4"/>
    <property type="match status" value="1"/>
</dbReference>
<dbReference type="InterPro" id="IPR050234">
    <property type="entry name" value="Nuclear_hormone_rcpt_NR1"/>
</dbReference>
<keyword evidence="7" id="KW-0675">Receptor</keyword>
<proteinExistence type="predicted"/>
<evidence type="ECO:0000256" key="8">
    <source>
        <dbReference type="ARBA" id="ARBA00023242"/>
    </source>
</evidence>
<dbReference type="GO" id="GO:0000978">
    <property type="term" value="F:RNA polymerase II cis-regulatory region sequence-specific DNA binding"/>
    <property type="evidence" value="ECO:0007669"/>
    <property type="project" value="TreeGrafter"/>
</dbReference>
<organism evidence="11 12">
    <name type="scientific">Rotaria sordida</name>
    <dbReference type="NCBI Taxonomy" id="392033"/>
    <lineage>
        <taxon>Eukaryota</taxon>
        <taxon>Metazoa</taxon>
        <taxon>Spiralia</taxon>
        <taxon>Gnathifera</taxon>
        <taxon>Rotifera</taxon>
        <taxon>Eurotatoria</taxon>
        <taxon>Bdelloidea</taxon>
        <taxon>Philodinida</taxon>
        <taxon>Philodinidae</taxon>
        <taxon>Rotaria</taxon>
    </lineage>
</organism>
<dbReference type="PROSITE" id="PS00031">
    <property type="entry name" value="NUCLEAR_REC_DBD_1"/>
    <property type="match status" value="1"/>
</dbReference>
<evidence type="ECO:0000256" key="6">
    <source>
        <dbReference type="ARBA" id="ARBA00023163"/>
    </source>
</evidence>
<dbReference type="Gene3D" id="3.30.50.10">
    <property type="entry name" value="Erythroid Transcription Factor GATA-1, subunit A"/>
    <property type="match status" value="1"/>
</dbReference>
<keyword evidence="6" id="KW-0804">Transcription</keyword>
<dbReference type="AlphaFoldDB" id="A0A814LBC5"/>
<protein>
    <recommendedName>
        <fullName evidence="10">Nuclear receptor domain-containing protein</fullName>
    </recommendedName>
</protein>
<dbReference type="EMBL" id="CAJNOH010000510">
    <property type="protein sequence ID" value="CAF1062697.1"/>
    <property type="molecule type" value="Genomic_DNA"/>
</dbReference>
<dbReference type="SUPFAM" id="SSF48508">
    <property type="entry name" value="Nuclear receptor ligand-binding domain"/>
    <property type="match status" value="1"/>
</dbReference>
<evidence type="ECO:0000256" key="5">
    <source>
        <dbReference type="ARBA" id="ARBA00023125"/>
    </source>
</evidence>
<evidence type="ECO:0000256" key="9">
    <source>
        <dbReference type="SAM" id="Coils"/>
    </source>
</evidence>
<keyword evidence="1" id="KW-0479">Metal-binding</keyword>
<sequence length="454" mass="52607">NQNSLNMTNELLLQPKLKRRRIMIISGDESVIDEIQKTNNISLCKSIILDTLDEDIPISHFETETTNQKKQQNISLICTICGSNASGYNFDVISCESCKSFFRRNALRYSPLKCLHQGTCDVSFNLRRHCSACRLTKCFNSGMRRERLLIAEQKAEIRRHRRENQNLNINDQESQLSLTLPLNDLSSILDQELSLFSQCLQEHSVQSKKTLLSPEDLQRLESIQFFYQKRIELARDGLPLNSSSIPTTTFLQQLNSHSIPLLRLLTFFKQIPEFNELNVDDKVILIKFNLLPLLCINCTLSYKSETDQIIESDSDIPWDPSVIQTVYGIDGFNEIKKNFDQFLYIAKYDQKIIQLILITFMLTKGFSVAAIDEPILNDSIAVYRAQNYYIELLWKYMITVHGFEITIQIFNKLIAYFITWQASQIKIRHIIEQNLLSTNINEILPFMKAILHIS</sequence>